<comment type="cofactor">
    <cofactor evidence="1">
        <name>FAD</name>
        <dbReference type="ChEBI" id="CHEBI:57692"/>
    </cofactor>
</comment>
<protein>
    <submittedName>
        <fullName evidence="7">D-2-hydroxyacid dehydrogenase</fullName>
    </submittedName>
</protein>
<comment type="similarity">
    <text evidence="2">Belongs to the FAD-binding oxidoreductase/transferase type 4 family.</text>
</comment>
<dbReference type="InterPro" id="IPR004113">
    <property type="entry name" value="FAD-bd_oxidored_4_C"/>
</dbReference>
<dbReference type="InterPro" id="IPR016166">
    <property type="entry name" value="FAD-bd_PCMH"/>
</dbReference>
<evidence type="ECO:0000256" key="5">
    <source>
        <dbReference type="SAM" id="MobiDB-lite"/>
    </source>
</evidence>
<keyword evidence="4" id="KW-0274">FAD</keyword>
<evidence type="ECO:0000256" key="3">
    <source>
        <dbReference type="ARBA" id="ARBA00022630"/>
    </source>
</evidence>
<dbReference type="Gene3D" id="3.30.43.10">
    <property type="entry name" value="Uridine Diphospho-n-acetylenolpyruvylglucosamine Reductase, domain 2"/>
    <property type="match status" value="1"/>
</dbReference>
<dbReference type="GO" id="GO:0071949">
    <property type="term" value="F:FAD binding"/>
    <property type="evidence" value="ECO:0007669"/>
    <property type="project" value="InterPro"/>
</dbReference>
<evidence type="ECO:0000259" key="6">
    <source>
        <dbReference type="PROSITE" id="PS51387"/>
    </source>
</evidence>
<dbReference type="FunFam" id="1.10.45.10:FF:000001">
    <property type="entry name" value="D-lactate dehydrogenase mitochondrial"/>
    <property type="match status" value="1"/>
</dbReference>
<evidence type="ECO:0000256" key="2">
    <source>
        <dbReference type="ARBA" id="ARBA00008000"/>
    </source>
</evidence>
<gene>
    <name evidence="7" type="ORF">GCM10010964_10490</name>
</gene>
<dbReference type="Gene3D" id="3.30.70.2190">
    <property type="match status" value="1"/>
</dbReference>
<evidence type="ECO:0000256" key="4">
    <source>
        <dbReference type="ARBA" id="ARBA00022827"/>
    </source>
</evidence>
<dbReference type="Gene3D" id="3.30.70.2740">
    <property type="match status" value="1"/>
</dbReference>
<dbReference type="Proteomes" id="UP000597507">
    <property type="component" value="Unassembled WGS sequence"/>
</dbReference>
<dbReference type="InterPro" id="IPR016164">
    <property type="entry name" value="FAD-linked_Oxase-like_C"/>
</dbReference>
<evidence type="ECO:0000256" key="1">
    <source>
        <dbReference type="ARBA" id="ARBA00001974"/>
    </source>
</evidence>
<dbReference type="GO" id="GO:0003824">
    <property type="term" value="F:catalytic activity"/>
    <property type="evidence" value="ECO:0007669"/>
    <property type="project" value="InterPro"/>
</dbReference>
<dbReference type="InterPro" id="IPR016171">
    <property type="entry name" value="Vanillyl_alc_oxidase_C-sub2"/>
</dbReference>
<name>A0A8J2Z8U5_9PROT</name>
<keyword evidence="8" id="KW-1185">Reference proteome</keyword>
<dbReference type="InterPro" id="IPR051264">
    <property type="entry name" value="FAD-oxidored/transferase_4"/>
</dbReference>
<proteinExistence type="inferred from homology"/>
<dbReference type="Pfam" id="PF01565">
    <property type="entry name" value="FAD_binding_4"/>
    <property type="match status" value="1"/>
</dbReference>
<dbReference type="InterPro" id="IPR016169">
    <property type="entry name" value="FAD-bd_PCMH_sub2"/>
</dbReference>
<feature type="region of interest" description="Disordered" evidence="5">
    <location>
        <begin position="16"/>
        <end position="48"/>
    </location>
</feature>
<dbReference type="InterPro" id="IPR036318">
    <property type="entry name" value="FAD-bd_PCMH-like_sf"/>
</dbReference>
<feature type="domain" description="FAD-binding PCMH-type" evidence="6">
    <location>
        <begin position="96"/>
        <end position="277"/>
    </location>
</feature>
<dbReference type="AlphaFoldDB" id="A0A8J2Z8U5"/>
<dbReference type="SUPFAM" id="SSF55103">
    <property type="entry name" value="FAD-linked oxidases, C-terminal domain"/>
    <property type="match status" value="1"/>
</dbReference>
<reference evidence="7 8" key="1">
    <citation type="journal article" date="2014" name="Int. J. Syst. Evol. Microbiol.">
        <title>Complete genome sequence of Corynebacterium casei LMG S-19264T (=DSM 44701T), isolated from a smear-ripened cheese.</title>
        <authorList>
            <consortium name="US DOE Joint Genome Institute (JGI-PGF)"/>
            <person name="Walter F."/>
            <person name="Albersmeier A."/>
            <person name="Kalinowski J."/>
            <person name="Ruckert C."/>
        </authorList>
    </citation>
    <scope>NUCLEOTIDE SEQUENCE [LARGE SCALE GENOMIC DNA]</scope>
    <source>
        <strain evidence="7 8">CGMCC 1.16330</strain>
    </source>
</reference>
<evidence type="ECO:0000313" key="7">
    <source>
        <dbReference type="EMBL" id="GGG24262.1"/>
    </source>
</evidence>
<dbReference type="InterPro" id="IPR016167">
    <property type="entry name" value="FAD-bd_PCMH_sub1"/>
</dbReference>
<dbReference type="PROSITE" id="PS51387">
    <property type="entry name" value="FAD_PCMH"/>
    <property type="match status" value="1"/>
</dbReference>
<keyword evidence="3" id="KW-0285">Flavoprotein</keyword>
<dbReference type="InterPro" id="IPR006094">
    <property type="entry name" value="Oxid_FAD_bind_N"/>
</dbReference>
<dbReference type="EMBL" id="BMKS01000002">
    <property type="protein sequence ID" value="GGG24262.1"/>
    <property type="molecule type" value="Genomic_DNA"/>
</dbReference>
<dbReference type="Gene3D" id="1.10.45.10">
    <property type="entry name" value="Vanillyl-alcohol Oxidase, Chain A, domain 4"/>
    <property type="match status" value="1"/>
</dbReference>
<dbReference type="PANTHER" id="PTHR43716">
    <property type="entry name" value="D-2-HYDROXYGLUTARATE DEHYDROGENASE, MITOCHONDRIAL"/>
    <property type="match status" value="1"/>
</dbReference>
<dbReference type="SUPFAM" id="SSF56176">
    <property type="entry name" value="FAD-binding/transporter-associated domain-like"/>
    <property type="match status" value="1"/>
</dbReference>
<dbReference type="GO" id="GO:0022904">
    <property type="term" value="P:respiratory electron transport chain"/>
    <property type="evidence" value="ECO:0007669"/>
    <property type="project" value="TreeGrafter"/>
</dbReference>
<evidence type="ECO:0000313" key="8">
    <source>
        <dbReference type="Proteomes" id="UP000597507"/>
    </source>
</evidence>
<comment type="caution">
    <text evidence="7">The sequence shown here is derived from an EMBL/GenBank/DDBJ whole genome shotgun (WGS) entry which is preliminary data.</text>
</comment>
<organism evidence="7 8">
    <name type="scientific">Caldovatus sediminis</name>
    <dbReference type="NCBI Taxonomy" id="2041189"/>
    <lineage>
        <taxon>Bacteria</taxon>
        <taxon>Pseudomonadati</taxon>
        <taxon>Pseudomonadota</taxon>
        <taxon>Alphaproteobacteria</taxon>
        <taxon>Acetobacterales</taxon>
        <taxon>Roseomonadaceae</taxon>
        <taxon>Caldovatus</taxon>
    </lineage>
</organism>
<sequence>MRVCMGEVLRPAKVAAPAAGDKPARGMAAPRGRGRRHASAIDPARPPPECRAAMPDAPAVPAAGLLDALRALLGPRGLLTDPADLAPHLADWRGLYRGAAPCVLRPASTAELAACVRLCAEAGVAMVPQGGNTSMVGGATPDESGRQVVVSLARMNRIRDLDPVDMTMTAEAGVVLKAAQDAAAAAGCLFPLSLGAEGTATIGGVLSTNAGGNTTVRYGNARELMLGLEAVLPDGQVWNGLRRLRKDNTGYALRHLLVGAEGTLGIITAAVLRLFPRPRETEVAFCAVRDEDAALALFRRFRDRDESAVRAFEYMSGTGVDLAVRHIEGVAHPLATRAAHYALVDLASSRPDAGLRRLMEDVLEAALEAGEVLDAAIGGSEAQRAALWRIREEHPEAQKREGASVKNDVSVPVSRVPELIRRCSAALAALVPGSRPVPFGHMGDGNIHMNLVQPEGMDPAAFLARSDAIMDAVNAVVRDLDGSFSAEHGIGRLKTDMMEAWRGGAELDLMRRIKAAVDPRGVMNPGKVLP</sequence>
<dbReference type="Pfam" id="PF02913">
    <property type="entry name" value="FAD-oxidase_C"/>
    <property type="match status" value="1"/>
</dbReference>
<accession>A0A8J2Z8U5</accession>
<dbReference type="Gene3D" id="3.30.465.10">
    <property type="match status" value="1"/>
</dbReference>
<dbReference type="PANTHER" id="PTHR43716:SF2">
    <property type="entry name" value="BLL6224 PROTEIN"/>
    <property type="match status" value="1"/>
</dbReference>